<name>A0ABQ9G2J9_9NEOP</name>
<sequence>MMSSKLQVGFVFLQYISVSKLSILQNHTQQEHTWKQLADAALQACEYGVNEAKAIMQLTVRLVTEEMLFNSITVRLNDMTEKAFLSPLLTFFSEGLAAIIPCPKENIFVFSIQ</sequence>
<dbReference type="Proteomes" id="UP001159363">
    <property type="component" value="Chromosome 15"/>
</dbReference>
<evidence type="ECO:0000313" key="2">
    <source>
        <dbReference type="Proteomes" id="UP001159363"/>
    </source>
</evidence>
<protein>
    <submittedName>
        <fullName evidence="1">Uncharacterized protein</fullName>
    </submittedName>
</protein>
<reference evidence="1 2" key="1">
    <citation type="submission" date="2023-02" db="EMBL/GenBank/DDBJ databases">
        <title>LHISI_Scaffold_Assembly.</title>
        <authorList>
            <person name="Stuart O.P."/>
            <person name="Cleave R."/>
            <person name="Magrath M.J.L."/>
            <person name="Mikheyev A.S."/>
        </authorList>
    </citation>
    <scope>NUCLEOTIDE SEQUENCE [LARGE SCALE GENOMIC DNA]</scope>
    <source>
        <strain evidence="1">Daus_M_001</strain>
        <tissue evidence="1">Leg muscle</tissue>
    </source>
</reference>
<accession>A0ABQ9G2J9</accession>
<feature type="non-terminal residue" evidence="1">
    <location>
        <position position="113"/>
    </location>
</feature>
<comment type="caution">
    <text evidence="1">The sequence shown here is derived from an EMBL/GenBank/DDBJ whole genome shotgun (WGS) entry which is preliminary data.</text>
</comment>
<evidence type="ECO:0000313" key="1">
    <source>
        <dbReference type="EMBL" id="KAJ8866709.1"/>
    </source>
</evidence>
<organism evidence="1 2">
    <name type="scientific">Dryococelus australis</name>
    <dbReference type="NCBI Taxonomy" id="614101"/>
    <lineage>
        <taxon>Eukaryota</taxon>
        <taxon>Metazoa</taxon>
        <taxon>Ecdysozoa</taxon>
        <taxon>Arthropoda</taxon>
        <taxon>Hexapoda</taxon>
        <taxon>Insecta</taxon>
        <taxon>Pterygota</taxon>
        <taxon>Neoptera</taxon>
        <taxon>Polyneoptera</taxon>
        <taxon>Phasmatodea</taxon>
        <taxon>Verophasmatodea</taxon>
        <taxon>Anareolatae</taxon>
        <taxon>Phasmatidae</taxon>
        <taxon>Eurycanthinae</taxon>
        <taxon>Dryococelus</taxon>
    </lineage>
</organism>
<gene>
    <name evidence="1" type="ORF">PR048_032570</name>
</gene>
<keyword evidence="2" id="KW-1185">Reference proteome</keyword>
<proteinExistence type="predicted"/>
<dbReference type="EMBL" id="JARBHB010000016">
    <property type="protein sequence ID" value="KAJ8866709.1"/>
    <property type="molecule type" value="Genomic_DNA"/>
</dbReference>